<reference evidence="1" key="1">
    <citation type="submission" date="2013-08" db="EMBL/GenBank/DDBJ databases">
        <title>Comparison of modified E. coli strains.</title>
        <authorList>
            <person name="Juergensen J."/>
            <person name="Bonge A."/>
            <person name="Streit W.R."/>
        </authorList>
    </citation>
    <scope>NUCLEOTIDE SEQUENCE</scope>
</reference>
<proteinExistence type="predicted"/>
<protein>
    <submittedName>
        <fullName evidence="1">Uncharacterized protein</fullName>
    </submittedName>
</protein>
<dbReference type="AlphaFoldDB" id="A0A0H3U841"/>
<sequence>MPETGSSIDVAMLQEQLATANNLLGLLCDRIRVLESKIEHADEHRCQLLIDKEEACRRLNIGRTTFDKRRKSGMYKTAEVPTPDGRIKYNADVIRQYCCLGS</sequence>
<dbReference type="EMBL" id="KF540242">
    <property type="protein sequence ID" value="AIF26671.1"/>
    <property type="molecule type" value="Genomic_DNA"/>
</dbReference>
<accession>A0A0H3U841</accession>
<organism evidence="1">
    <name type="scientific">uncultured bacterium fosmid pJB83B9</name>
    <dbReference type="NCBI Taxonomy" id="1478070"/>
    <lineage>
        <taxon>Bacteria</taxon>
        <taxon>environmental samples</taxon>
    </lineage>
</organism>
<evidence type="ECO:0000313" key="1">
    <source>
        <dbReference type="EMBL" id="AIF26671.1"/>
    </source>
</evidence>
<name>A0A0H3U841_9BACT</name>